<protein>
    <submittedName>
        <fullName evidence="9">Fungal-specific transcription factor domain-containing protein</fullName>
    </submittedName>
</protein>
<gene>
    <name evidence="9" type="ORF">B0T10DRAFT_454859</name>
</gene>
<keyword evidence="10" id="KW-1185">Reference proteome</keyword>
<evidence type="ECO:0000256" key="1">
    <source>
        <dbReference type="ARBA" id="ARBA00022723"/>
    </source>
</evidence>
<sequence>MPLEGRRRSHLPPQPDARPTSSSPNVNRRRSNCFSLRVERDVSNPSTPIITDGRACITCHQRKVRCDILTKGSPCSNCQSQDNSTCRIYEKKKARAVQARHAPRNVPIQPRNQQQQVVTAPATPVEVNASWADTNTSPPPQVARDIPATRQEHGPLPERERAQEQEQEPYPRRRDAASESSTSHDGECVDEQASRNLAEFIDAGAIKITEIGANHRLYFIGTEFSNLNYLVRQRSRHVNLDQLHFGSHHPARKVSRVPAEALELPEKALADELIGAYFARVNPGWPIVDQVDFMERYNSTDPKHFVPLPLLHAVLLVGAHASASPQNDYKALKSRFFRRAKLLIDARFEEDRKLYVQVALLLTWNCDNLEDIVSNSWYWVGFAARTALGLGMHRDASQSRMSAVTKREWIRLWWVLFQMDVLISVAYGRPQAIRLDESDTPTLQECHFEGIPGANIAFVMENTRLCVIFSKSMSRVLALRSTPAEKAEERRHADEALAQFITQLPESLRLPQPQADTWQLFLHLTYNNFLILLHRPPAQPHSRQHLPDAASDLSICGDAVVVITSMFESLRSRSAMCELALPSMYTLFTALVHVSSELTSANPLVAAKSMRMLDSLLLSLKELSHYWLYGRSLLKLFEERTVWENRRGHQGRRSQEATATDSDHRQVDGAHAEGPEFSLRPNPMNISNGIAFNPAESPNNLTFTPSSIVSGQGSMYAGQVNTGMNMNPLATETGSRDILQGQPYTEGFDNNSLSIPAESYDMMPFPLALDFLLAGMGNEYECL</sequence>
<dbReference type="GO" id="GO:0006351">
    <property type="term" value="P:DNA-templated transcription"/>
    <property type="evidence" value="ECO:0007669"/>
    <property type="project" value="InterPro"/>
</dbReference>
<dbReference type="Pfam" id="PF04082">
    <property type="entry name" value="Fungal_trans"/>
    <property type="match status" value="1"/>
</dbReference>
<evidence type="ECO:0000256" key="4">
    <source>
        <dbReference type="ARBA" id="ARBA00023125"/>
    </source>
</evidence>
<dbReference type="Gene3D" id="4.10.240.10">
    <property type="entry name" value="Zn(2)-C6 fungal-type DNA-binding domain"/>
    <property type="match status" value="1"/>
</dbReference>
<keyword evidence="6" id="KW-0539">Nucleus</keyword>
<evidence type="ECO:0000256" key="7">
    <source>
        <dbReference type="SAM" id="MobiDB-lite"/>
    </source>
</evidence>
<feature type="region of interest" description="Disordered" evidence="7">
    <location>
        <begin position="646"/>
        <end position="680"/>
    </location>
</feature>
<evidence type="ECO:0000256" key="3">
    <source>
        <dbReference type="ARBA" id="ARBA00023015"/>
    </source>
</evidence>
<dbReference type="PROSITE" id="PS50048">
    <property type="entry name" value="ZN2_CY6_FUNGAL_2"/>
    <property type="match status" value="1"/>
</dbReference>
<dbReference type="Proteomes" id="UP000777438">
    <property type="component" value="Unassembled WGS sequence"/>
</dbReference>
<keyword evidence="1" id="KW-0479">Metal-binding</keyword>
<accession>A0A9P9AX60</accession>
<feature type="compositionally biased region" description="Basic and acidic residues" evidence="7">
    <location>
        <begin position="151"/>
        <end position="187"/>
    </location>
</feature>
<dbReference type="GO" id="GO:0008270">
    <property type="term" value="F:zinc ion binding"/>
    <property type="evidence" value="ECO:0007669"/>
    <property type="project" value="InterPro"/>
</dbReference>
<dbReference type="InterPro" id="IPR001138">
    <property type="entry name" value="Zn2Cys6_DnaBD"/>
</dbReference>
<dbReference type="PROSITE" id="PS00463">
    <property type="entry name" value="ZN2_CY6_FUNGAL_1"/>
    <property type="match status" value="1"/>
</dbReference>
<evidence type="ECO:0000313" key="9">
    <source>
        <dbReference type="EMBL" id="KAH6896979.1"/>
    </source>
</evidence>
<dbReference type="CDD" id="cd00067">
    <property type="entry name" value="GAL4"/>
    <property type="match status" value="1"/>
</dbReference>
<proteinExistence type="predicted"/>
<dbReference type="PANTHER" id="PTHR47171:SF4">
    <property type="entry name" value="ACETAMIDASE REGULATORY PROTEIN"/>
    <property type="match status" value="1"/>
</dbReference>
<feature type="region of interest" description="Disordered" evidence="7">
    <location>
        <begin position="99"/>
        <end position="119"/>
    </location>
</feature>
<evidence type="ECO:0000313" key="10">
    <source>
        <dbReference type="Proteomes" id="UP000777438"/>
    </source>
</evidence>
<dbReference type="SMART" id="SM00066">
    <property type="entry name" value="GAL4"/>
    <property type="match status" value="1"/>
</dbReference>
<dbReference type="PANTHER" id="PTHR47171">
    <property type="entry name" value="FARA-RELATED"/>
    <property type="match status" value="1"/>
</dbReference>
<feature type="domain" description="Zn(2)-C6 fungal-type" evidence="8">
    <location>
        <begin position="55"/>
        <end position="88"/>
    </location>
</feature>
<feature type="region of interest" description="Disordered" evidence="7">
    <location>
        <begin position="1"/>
        <end position="30"/>
    </location>
</feature>
<reference evidence="9 10" key="1">
    <citation type="journal article" date="2021" name="Nat. Commun.">
        <title>Genetic determinants of endophytism in the Arabidopsis root mycobiome.</title>
        <authorList>
            <person name="Mesny F."/>
            <person name="Miyauchi S."/>
            <person name="Thiergart T."/>
            <person name="Pickel B."/>
            <person name="Atanasova L."/>
            <person name="Karlsson M."/>
            <person name="Huettel B."/>
            <person name="Barry K.W."/>
            <person name="Haridas S."/>
            <person name="Chen C."/>
            <person name="Bauer D."/>
            <person name="Andreopoulos W."/>
            <person name="Pangilinan J."/>
            <person name="LaButti K."/>
            <person name="Riley R."/>
            <person name="Lipzen A."/>
            <person name="Clum A."/>
            <person name="Drula E."/>
            <person name="Henrissat B."/>
            <person name="Kohler A."/>
            <person name="Grigoriev I.V."/>
            <person name="Martin F.M."/>
            <person name="Hacquard S."/>
        </authorList>
    </citation>
    <scope>NUCLEOTIDE SEQUENCE [LARGE SCALE GENOMIC DNA]</scope>
    <source>
        <strain evidence="9 10">MPI-CAGE-CH-0241</strain>
    </source>
</reference>
<feature type="region of interest" description="Disordered" evidence="7">
    <location>
        <begin position="151"/>
        <end position="189"/>
    </location>
</feature>
<dbReference type="GO" id="GO:0003677">
    <property type="term" value="F:DNA binding"/>
    <property type="evidence" value="ECO:0007669"/>
    <property type="project" value="UniProtKB-KW"/>
</dbReference>
<dbReference type="InterPro" id="IPR007219">
    <property type="entry name" value="XnlR_reg_dom"/>
</dbReference>
<keyword evidence="5" id="KW-0804">Transcription</keyword>
<keyword evidence="4" id="KW-0238">DNA-binding</keyword>
<dbReference type="GO" id="GO:0000981">
    <property type="term" value="F:DNA-binding transcription factor activity, RNA polymerase II-specific"/>
    <property type="evidence" value="ECO:0007669"/>
    <property type="project" value="InterPro"/>
</dbReference>
<dbReference type="InterPro" id="IPR036864">
    <property type="entry name" value="Zn2-C6_fun-type_DNA-bd_sf"/>
</dbReference>
<dbReference type="SUPFAM" id="SSF57701">
    <property type="entry name" value="Zn2/Cys6 DNA-binding domain"/>
    <property type="match status" value="1"/>
</dbReference>
<organism evidence="9 10">
    <name type="scientific">Thelonectria olida</name>
    <dbReference type="NCBI Taxonomy" id="1576542"/>
    <lineage>
        <taxon>Eukaryota</taxon>
        <taxon>Fungi</taxon>
        <taxon>Dikarya</taxon>
        <taxon>Ascomycota</taxon>
        <taxon>Pezizomycotina</taxon>
        <taxon>Sordariomycetes</taxon>
        <taxon>Hypocreomycetidae</taxon>
        <taxon>Hypocreales</taxon>
        <taxon>Nectriaceae</taxon>
        <taxon>Thelonectria</taxon>
    </lineage>
</organism>
<name>A0A9P9AX60_9HYPO</name>
<keyword evidence="2" id="KW-0862">Zinc</keyword>
<evidence type="ECO:0000256" key="6">
    <source>
        <dbReference type="ARBA" id="ARBA00023242"/>
    </source>
</evidence>
<evidence type="ECO:0000256" key="2">
    <source>
        <dbReference type="ARBA" id="ARBA00022833"/>
    </source>
</evidence>
<dbReference type="OrthoDB" id="25391at2759"/>
<dbReference type="SMART" id="SM00906">
    <property type="entry name" value="Fungal_trans"/>
    <property type="match status" value="1"/>
</dbReference>
<dbReference type="Pfam" id="PF00172">
    <property type="entry name" value="Zn_clus"/>
    <property type="match status" value="1"/>
</dbReference>
<evidence type="ECO:0000256" key="5">
    <source>
        <dbReference type="ARBA" id="ARBA00023163"/>
    </source>
</evidence>
<dbReference type="EMBL" id="JAGPYM010000003">
    <property type="protein sequence ID" value="KAH6896979.1"/>
    <property type="molecule type" value="Genomic_DNA"/>
</dbReference>
<keyword evidence="3" id="KW-0805">Transcription regulation</keyword>
<evidence type="ECO:0000259" key="8">
    <source>
        <dbReference type="PROSITE" id="PS50048"/>
    </source>
</evidence>
<dbReference type="InterPro" id="IPR052073">
    <property type="entry name" value="Amide_Lactam_Regulators"/>
</dbReference>
<dbReference type="CDD" id="cd12148">
    <property type="entry name" value="fungal_TF_MHR"/>
    <property type="match status" value="1"/>
</dbReference>
<feature type="compositionally biased region" description="Basic and acidic residues" evidence="7">
    <location>
        <begin position="661"/>
        <end position="674"/>
    </location>
</feature>
<dbReference type="AlphaFoldDB" id="A0A9P9AX60"/>
<comment type="caution">
    <text evidence="9">The sequence shown here is derived from an EMBL/GenBank/DDBJ whole genome shotgun (WGS) entry which is preliminary data.</text>
</comment>